<keyword evidence="17" id="KW-0175">Coiled coil</keyword>
<dbReference type="CDD" id="cd05387">
    <property type="entry name" value="BY-kinase"/>
    <property type="match status" value="1"/>
</dbReference>
<dbReference type="InterPro" id="IPR003856">
    <property type="entry name" value="LPS_length_determ_N"/>
</dbReference>
<organism evidence="21">
    <name type="scientific">Leptolyngbya sp. NK1-12</name>
    <dbReference type="NCBI Taxonomy" id="2547451"/>
    <lineage>
        <taxon>Bacteria</taxon>
        <taxon>Bacillati</taxon>
        <taxon>Cyanobacteriota</taxon>
        <taxon>Cyanophyceae</taxon>
        <taxon>Leptolyngbyales</taxon>
        <taxon>Leptolyngbyaceae</taxon>
        <taxon>Leptolyngbya group</taxon>
        <taxon>Leptolyngbya</taxon>
    </lineage>
</organism>
<dbReference type="InterPro" id="IPR032807">
    <property type="entry name" value="GNVR"/>
</dbReference>
<sequence>MHPKDHLEEVDLQKYWLVLKRRWLPATGVFGTVVALSTLAAVMQKPTYTATASLLVKADRSSSLVGLTKVETGELQALTTANSPVETQAEIVRSAAIARTTIEALDLRDDNGKRLQPQDISKQLKVKNIPSTDVLHLAYTDSDPERAAKVVNQVINVYIENNVAANRAEAAAAREFISREIPRVEAAVRQAERALREFKEANQIVALDTEATAAVNIIASIDQQIADTEAELAKMVARSSALRNQLGMDSRQAALLASLSQTPGVQEVLSQYQNVQSQLAIEQARYRSSHPTVANLQRQADQLRTLLQERVQQAIGMQIPISEGGLQLGTLRETLTANLIDAEVERISLLGQTQTLRNTLSAYRQRASTLPKLAQTQGELARRLQAAQSTYETLLTRLQEVQVAENQNVGNARVISSAIVPEEPSGLSKKVYLLAGGIVGALLAITTAFLLDLCDRSIKTVQEAKALFGYTLLGLIPDYTKLGASRRKSAEPATLRIFPRDLPRSPISEAYHMLQANLKFLSSDQEIRVVVVTSAVAKEGKSTIAANLAAAAAQVGRRVLLIDADLRYPQQHHIWDLLNTGGLSNVIVGQQELSTAIQPAMPGLDVLPAGVVPPNPVALLDSKRMAGLIKTFAHTYDLVILDTPPLVEVADAAILGRMSDGILLVVRPGVADSTSATAAKEFLTQSNQPVLGLVANGVPLDQERDGYFYHRREQLDVELEPNSRLVPLASHQENARN</sequence>
<keyword evidence="12" id="KW-0067">ATP-binding</keyword>
<dbReference type="EMBL" id="CP053586">
    <property type="protein sequence ID" value="WNZ23813.1"/>
    <property type="molecule type" value="Genomic_DNA"/>
</dbReference>
<comment type="similarity">
    <text evidence="4">Belongs to the etk/wzc family.</text>
</comment>
<feature type="domain" description="Polysaccharide chain length determinant N-terminal" evidence="18">
    <location>
        <begin position="8"/>
        <end position="103"/>
    </location>
</feature>
<evidence type="ECO:0000256" key="9">
    <source>
        <dbReference type="ARBA" id="ARBA00022692"/>
    </source>
</evidence>
<keyword evidence="8" id="KW-0808">Transferase</keyword>
<comment type="similarity">
    <text evidence="2">Belongs to the CpsC/CapA family.</text>
</comment>
<feature type="domain" description="Tyrosine-protein kinase G-rich" evidence="20">
    <location>
        <begin position="379"/>
        <end position="450"/>
    </location>
</feature>
<accession>A0AA96WEG2</accession>
<evidence type="ECO:0000256" key="1">
    <source>
        <dbReference type="ARBA" id="ARBA00004429"/>
    </source>
</evidence>
<dbReference type="InterPro" id="IPR005702">
    <property type="entry name" value="Wzc-like_C"/>
</dbReference>
<keyword evidence="9" id="KW-0812">Transmembrane</keyword>
<dbReference type="FunFam" id="3.40.50.300:FF:000527">
    <property type="entry name" value="Tyrosine-protein kinase etk"/>
    <property type="match status" value="1"/>
</dbReference>
<evidence type="ECO:0000256" key="15">
    <source>
        <dbReference type="ARBA" id="ARBA00023137"/>
    </source>
</evidence>
<dbReference type="GO" id="GO:0042802">
    <property type="term" value="F:identical protein binding"/>
    <property type="evidence" value="ECO:0007669"/>
    <property type="project" value="UniProtKB-ARBA"/>
</dbReference>
<comment type="similarity">
    <text evidence="3">Belongs to the CpsD/CapB family.</text>
</comment>
<dbReference type="RefSeq" id="WP_316435564.1">
    <property type="nucleotide sequence ID" value="NZ_CP053586.1"/>
</dbReference>
<feature type="coiled-coil region" evidence="17">
    <location>
        <begin position="181"/>
        <end position="245"/>
    </location>
</feature>
<dbReference type="PANTHER" id="PTHR32309">
    <property type="entry name" value="TYROSINE-PROTEIN KINASE"/>
    <property type="match status" value="1"/>
</dbReference>
<evidence type="ECO:0000256" key="2">
    <source>
        <dbReference type="ARBA" id="ARBA00006683"/>
    </source>
</evidence>
<keyword evidence="6" id="KW-1003">Cell membrane</keyword>
<keyword evidence="14" id="KW-0472">Membrane</keyword>
<evidence type="ECO:0000256" key="5">
    <source>
        <dbReference type="ARBA" id="ARBA00011903"/>
    </source>
</evidence>
<feature type="domain" description="AAA" evidence="19">
    <location>
        <begin position="540"/>
        <end position="667"/>
    </location>
</feature>
<evidence type="ECO:0000256" key="16">
    <source>
        <dbReference type="ARBA" id="ARBA00051245"/>
    </source>
</evidence>
<evidence type="ECO:0000256" key="17">
    <source>
        <dbReference type="SAM" id="Coils"/>
    </source>
</evidence>
<keyword evidence="15" id="KW-0829">Tyrosine-protein kinase</keyword>
<name>A0AA96WEG2_9CYAN</name>
<proteinExistence type="inferred from homology"/>
<dbReference type="InterPro" id="IPR050445">
    <property type="entry name" value="Bact_polysacc_biosynth/exp"/>
</dbReference>
<evidence type="ECO:0000256" key="4">
    <source>
        <dbReference type="ARBA" id="ARBA00008883"/>
    </source>
</evidence>
<evidence type="ECO:0000256" key="8">
    <source>
        <dbReference type="ARBA" id="ARBA00022679"/>
    </source>
</evidence>
<keyword evidence="11" id="KW-0418">Kinase</keyword>
<evidence type="ECO:0000256" key="12">
    <source>
        <dbReference type="ARBA" id="ARBA00022840"/>
    </source>
</evidence>
<gene>
    <name evidence="21" type="ORF">HJG54_13745</name>
</gene>
<dbReference type="SUPFAM" id="SSF52540">
    <property type="entry name" value="P-loop containing nucleoside triphosphate hydrolases"/>
    <property type="match status" value="1"/>
</dbReference>
<dbReference type="Pfam" id="PF02706">
    <property type="entry name" value="Wzz"/>
    <property type="match status" value="1"/>
</dbReference>
<comment type="subcellular location">
    <subcellularLocation>
        <location evidence="1">Cell inner membrane</location>
        <topology evidence="1">Multi-pass membrane protein</topology>
    </subcellularLocation>
</comment>
<dbReference type="EC" id="2.7.10.2" evidence="5"/>
<dbReference type="NCBIfam" id="TIGR01007">
    <property type="entry name" value="eps_fam"/>
    <property type="match status" value="1"/>
</dbReference>
<dbReference type="GO" id="GO:0004715">
    <property type="term" value="F:non-membrane spanning protein tyrosine kinase activity"/>
    <property type="evidence" value="ECO:0007669"/>
    <property type="project" value="UniProtKB-EC"/>
</dbReference>
<dbReference type="Pfam" id="PF13807">
    <property type="entry name" value="GNVR"/>
    <property type="match status" value="1"/>
</dbReference>
<evidence type="ECO:0000256" key="11">
    <source>
        <dbReference type="ARBA" id="ARBA00022777"/>
    </source>
</evidence>
<evidence type="ECO:0000256" key="13">
    <source>
        <dbReference type="ARBA" id="ARBA00022989"/>
    </source>
</evidence>
<evidence type="ECO:0000259" key="18">
    <source>
        <dbReference type="Pfam" id="PF02706"/>
    </source>
</evidence>
<evidence type="ECO:0000313" key="21">
    <source>
        <dbReference type="EMBL" id="WNZ23813.1"/>
    </source>
</evidence>
<protein>
    <recommendedName>
        <fullName evidence="5">non-specific protein-tyrosine kinase</fullName>
        <ecNumber evidence="5">2.7.10.2</ecNumber>
    </recommendedName>
</protein>
<keyword evidence="13" id="KW-1133">Transmembrane helix</keyword>
<dbReference type="Gene3D" id="3.40.50.300">
    <property type="entry name" value="P-loop containing nucleotide triphosphate hydrolases"/>
    <property type="match status" value="1"/>
</dbReference>
<evidence type="ECO:0000256" key="3">
    <source>
        <dbReference type="ARBA" id="ARBA00007316"/>
    </source>
</evidence>
<dbReference type="AlphaFoldDB" id="A0AA96WEG2"/>
<dbReference type="InterPro" id="IPR025669">
    <property type="entry name" value="AAA_dom"/>
</dbReference>
<dbReference type="Pfam" id="PF13614">
    <property type="entry name" value="AAA_31"/>
    <property type="match status" value="1"/>
</dbReference>
<evidence type="ECO:0000256" key="7">
    <source>
        <dbReference type="ARBA" id="ARBA00022519"/>
    </source>
</evidence>
<evidence type="ECO:0000256" key="6">
    <source>
        <dbReference type="ARBA" id="ARBA00022475"/>
    </source>
</evidence>
<evidence type="ECO:0000256" key="10">
    <source>
        <dbReference type="ARBA" id="ARBA00022741"/>
    </source>
</evidence>
<reference evidence="21" key="1">
    <citation type="submission" date="2020-05" db="EMBL/GenBank/DDBJ databases">
        <authorList>
            <person name="Zhu T."/>
            <person name="Keshari N."/>
            <person name="Lu X."/>
        </authorList>
    </citation>
    <scope>NUCLEOTIDE SEQUENCE</scope>
    <source>
        <strain evidence="21">NK1-12</strain>
    </source>
</reference>
<evidence type="ECO:0000259" key="20">
    <source>
        <dbReference type="Pfam" id="PF13807"/>
    </source>
</evidence>
<keyword evidence="7" id="KW-0997">Cell inner membrane</keyword>
<evidence type="ECO:0000259" key="19">
    <source>
        <dbReference type="Pfam" id="PF13614"/>
    </source>
</evidence>
<keyword evidence="10" id="KW-0547">Nucleotide-binding</keyword>
<evidence type="ECO:0000256" key="14">
    <source>
        <dbReference type="ARBA" id="ARBA00023136"/>
    </source>
</evidence>
<dbReference type="GO" id="GO:0005886">
    <property type="term" value="C:plasma membrane"/>
    <property type="evidence" value="ECO:0007669"/>
    <property type="project" value="UniProtKB-SubCell"/>
</dbReference>
<dbReference type="InterPro" id="IPR027417">
    <property type="entry name" value="P-loop_NTPase"/>
</dbReference>
<dbReference type="PANTHER" id="PTHR32309:SF13">
    <property type="entry name" value="FERRIC ENTEROBACTIN TRANSPORT PROTEIN FEPE"/>
    <property type="match status" value="1"/>
</dbReference>
<dbReference type="GO" id="GO:0005524">
    <property type="term" value="F:ATP binding"/>
    <property type="evidence" value="ECO:0007669"/>
    <property type="project" value="UniProtKB-KW"/>
</dbReference>
<comment type="catalytic activity">
    <reaction evidence="16">
        <text>L-tyrosyl-[protein] + ATP = O-phospho-L-tyrosyl-[protein] + ADP + H(+)</text>
        <dbReference type="Rhea" id="RHEA:10596"/>
        <dbReference type="Rhea" id="RHEA-COMP:10136"/>
        <dbReference type="Rhea" id="RHEA-COMP:20101"/>
        <dbReference type="ChEBI" id="CHEBI:15378"/>
        <dbReference type="ChEBI" id="CHEBI:30616"/>
        <dbReference type="ChEBI" id="CHEBI:46858"/>
        <dbReference type="ChEBI" id="CHEBI:61978"/>
        <dbReference type="ChEBI" id="CHEBI:456216"/>
        <dbReference type="EC" id="2.7.10.2"/>
    </reaction>
</comment>